<protein>
    <submittedName>
        <fullName evidence="1">Uncharacterized protein</fullName>
    </submittedName>
</protein>
<organism evidence="1 2">
    <name type="scientific">Ophiobolus disseminans</name>
    <dbReference type="NCBI Taxonomy" id="1469910"/>
    <lineage>
        <taxon>Eukaryota</taxon>
        <taxon>Fungi</taxon>
        <taxon>Dikarya</taxon>
        <taxon>Ascomycota</taxon>
        <taxon>Pezizomycotina</taxon>
        <taxon>Dothideomycetes</taxon>
        <taxon>Pleosporomycetidae</taxon>
        <taxon>Pleosporales</taxon>
        <taxon>Pleosporineae</taxon>
        <taxon>Phaeosphaeriaceae</taxon>
        <taxon>Ophiobolus</taxon>
    </lineage>
</organism>
<dbReference type="EMBL" id="MU006231">
    <property type="protein sequence ID" value="KAF2823842.1"/>
    <property type="molecule type" value="Genomic_DNA"/>
</dbReference>
<gene>
    <name evidence="1" type="ORF">CC86DRAFT_384379</name>
</gene>
<dbReference type="AlphaFoldDB" id="A0A6A6ZS01"/>
<dbReference type="OrthoDB" id="10042665at2759"/>
<sequence length="234" mass="25841">MAPQGLDPPTLIPNAVMHAKAQRAADDTQSVPDSVDAEISASGVDRNGHVKLATNGMPLEGSSTADADSEVGDMLAQKTKVSRVPHKERLNIDRLGVALEKAHAATSTNVKPPTPSKDQTRIPRLINLQFDNSKDYVMPWMACHPWEIMEVLLKEGTSGRALRPYGLTERYREDEAVLNDMSNGDFILVCASSGHIHPQMWEEVVEHNDTMRFIPHSSYLSNADREAGYEDQLQ</sequence>
<dbReference type="Proteomes" id="UP000799424">
    <property type="component" value="Unassembled WGS sequence"/>
</dbReference>
<name>A0A6A6ZS01_9PLEO</name>
<accession>A0A6A6ZS01</accession>
<evidence type="ECO:0000313" key="2">
    <source>
        <dbReference type="Proteomes" id="UP000799424"/>
    </source>
</evidence>
<reference evidence="1" key="1">
    <citation type="journal article" date="2020" name="Stud. Mycol.">
        <title>101 Dothideomycetes genomes: a test case for predicting lifestyles and emergence of pathogens.</title>
        <authorList>
            <person name="Haridas S."/>
            <person name="Albert R."/>
            <person name="Binder M."/>
            <person name="Bloem J."/>
            <person name="Labutti K."/>
            <person name="Salamov A."/>
            <person name="Andreopoulos B."/>
            <person name="Baker S."/>
            <person name="Barry K."/>
            <person name="Bills G."/>
            <person name="Bluhm B."/>
            <person name="Cannon C."/>
            <person name="Castanera R."/>
            <person name="Culley D."/>
            <person name="Daum C."/>
            <person name="Ezra D."/>
            <person name="Gonzalez J."/>
            <person name="Henrissat B."/>
            <person name="Kuo A."/>
            <person name="Liang C."/>
            <person name="Lipzen A."/>
            <person name="Lutzoni F."/>
            <person name="Magnuson J."/>
            <person name="Mondo S."/>
            <person name="Nolan M."/>
            <person name="Ohm R."/>
            <person name="Pangilinan J."/>
            <person name="Park H.-J."/>
            <person name="Ramirez L."/>
            <person name="Alfaro M."/>
            <person name="Sun H."/>
            <person name="Tritt A."/>
            <person name="Yoshinaga Y."/>
            <person name="Zwiers L.-H."/>
            <person name="Turgeon B."/>
            <person name="Goodwin S."/>
            <person name="Spatafora J."/>
            <person name="Crous P."/>
            <person name="Grigoriev I."/>
        </authorList>
    </citation>
    <scope>NUCLEOTIDE SEQUENCE</scope>
    <source>
        <strain evidence="1">CBS 113818</strain>
    </source>
</reference>
<evidence type="ECO:0000313" key="1">
    <source>
        <dbReference type="EMBL" id="KAF2823842.1"/>
    </source>
</evidence>
<proteinExistence type="predicted"/>
<keyword evidence="2" id="KW-1185">Reference proteome</keyword>